<protein>
    <submittedName>
        <fullName evidence="1">Legionaminic acid biosynthesis protein PtmG</fullName>
    </submittedName>
</protein>
<evidence type="ECO:0000313" key="2">
    <source>
        <dbReference type="Proteomes" id="UP001157733"/>
    </source>
</evidence>
<keyword evidence="2" id="KW-1185">Reference proteome</keyword>
<dbReference type="Proteomes" id="UP001157733">
    <property type="component" value="Chromosome"/>
</dbReference>
<dbReference type="EMBL" id="OX336137">
    <property type="protein sequence ID" value="CAI2717015.1"/>
    <property type="molecule type" value="Genomic_DNA"/>
</dbReference>
<reference evidence="1 2" key="1">
    <citation type="submission" date="2022-09" db="EMBL/GenBank/DDBJ databases">
        <authorList>
            <person name="Kop L."/>
        </authorList>
    </citation>
    <scope>NUCLEOTIDE SEQUENCE [LARGE SCALE GENOMIC DNA]</scope>
    <source>
        <strain evidence="1 2">347</strain>
    </source>
</reference>
<sequence length="296" mass="35280">MNPLCVTWAPFVWTDIGWVNLQNFVQSGFYNIIGQPDGILHRKLSRLAFEVKGDAWEPFAFGQKSWAYHIAEKFGIKLIFYGENGDLEYGGSTKYKHSPKESLEDWAKHYYKGGDIDELAKVGLDKGIFKKEEILPDKLNWYKPPAPEKVERLGLEMHWYSYYTKWTPQENYYYVVKNTGFIPNDMGRTESTYTKYVSIDDKMDGLHFYLGYMKFGLGRCSRDAQQDIRRHHITREEGVALVHRYDHEFPKRYFPWMLEYLGIEEDFFWEVMDFYREQSNVWERENGQWKLTHIVS</sequence>
<evidence type="ECO:0000313" key="1">
    <source>
        <dbReference type="EMBL" id="CAI2717015.1"/>
    </source>
</evidence>
<organism evidence="1 2">
    <name type="scientific">Nitrospina watsonii</name>
    <dbReference type="NCBI Taxonomy" id="1323948"/>
    <lineage>
        <taxon>Bacteria</taxon>
        <taxon>Pseudomonadati</taxon>
        <taxon>Nitrospinota/Tectimicrobiota group</taxon>
        <taxon>Nitrospinota</taxon>
        <taxon>Nitrospinia</taxon>
        <taxon>Nitrospinales</taxon>
        <taxon>Nitrospinaceae</taxon>
        <taxon>Nitrospina</taxon>
    </lineage>
</organism>
<gene>
    <name evidence="1" type="ORF">NSPWAT_0156</name>
</gene>
<name>A0ABM9HA84_9BACT</name>
<accession>A0ABM9HA84</accession>
<proteinExistence type="predicted"/>